<dbReference type="SFLD" id="SFLDG01129">
    <property type="entry name" value="C1.5:_HAD__Beta-PGM__Phosphata"/>
    <property type="match status" value="1"/>
</dbReference>
<dbReference type="SFLD" id="SFLDS00003">
    <property type="entry name" value="Haloacid_Dehalogenase"/>
    <property type="match status" value="1"/>
</dbReference>
<dbReference type="Gene3D" id="1.10.150.450">
    <property type="match status" value="1"/>
</dbReference>
<dbReference type="InterPro" id="IPR006439">
    <property type="entry name" value="HAD-SF_hydro_IA"/>
</dbReference>
<dbReference type="PANTHER" id="PTHR47438:SF1">
    <property type="entry name" value="PHOSPHATE METABOLISM PROTEIN 8-RELATED"/>
    <property type="match status" value="1"/>
</dbReference>
<reference evidence="1 3" key="1">
    <citation type="journal article" date="2013" name="Curr. Biol.">
        <title>Shared signatures of parasitism and phylogenomics unite Cryptomycota and microsporidia.</title>
        <authorList>
            <person name="James T.Y."/>
            <person name="Pelin A."/>
            <person name="Bonen L."/>
            <person name="Ahrendt S."/>
            <person name="Sain D."/>
            <person name="Corradi N."/>
            <person name="Stajich J.E."/>
        </authorList>
    </citation>
    <scope>NUCLEOTIDE SEQUENCE [LARGE SCALE GENOMIC DNA]</scope>
    <source>
        <strain evidence="1">CSF55</strain>
        <strain evidence="1">CSF55</strain>
    </source>
</reference>
<proteinExistence type="predicted"/>
<dbReference type="GO" id="GO:0009166">
    <property type="term" value="P:nucleotide catabolic process"/>
    <property type="evidence" value="ECO:0007669"/>
    <property type="project" value="TreeGrafter"/>
</dbReference>
<dbReference type="EMBL" id="ML004932">
    <property type="protein sequence ID" value="RKP21731.1"/>
    <property type="molecule type" value="Genomic_DNA"/>
</dbReference>
<dbReference type="NCBIfam" id="TIGR01993">
    <property type="entry name" value="Pyr-5-nucltdase"/>
    <property type="match status" value="1"/>
</dbReference>
<dbReference type="AlphaFoldDB" id="A0A075AND2"/>
<dbReference type="InterPro" id="IPR052791">
    <property type="entry name" value="SSM1_domain"/>
</dbReference>
<sequence>MTDDYSSHVFFFDVDNTLYAQSTDIGLMMADRIKLYATSKMGMTEEEAIKTSTKYYLDYGLAIRGLLKHHQICPVDYDEFVDGGLPLDSILKPDSQIKSMLNRLKTRKWVFTNAGLKHAKRVLRLLEIEDQFEGITYCDYTKIDFPCKPESSAFEKAMAEAKISDPSKCILVDDSYNNIKKATQMGWTGIHIVEFDKDVKNPPAGKHLIHKLSDLENELPQLFNAK</sequence>
<accession>A0A075AND2</accession>
<dbReference type="InterPro" id="IPR010237">
    <property type="entry name" value="Pyr-5-nucltdase"/>
</dbReference>
<reference evidence="2" key="3">
    <citation type="submission" date="2018-08" db="EMBL/GenBank/DDBJ databases">
        <title>Leveraging single-cell genomics to expand the Fungal Tree of Life.</title>
        <authorList>
            <consortium name="DOE Joint Genome Institute"/>
            <person name="Ahrendt S.R."/>
            <person name="Quandt C.A."/>
            <person name="Ciobanu D."/>
            <person name="Clum A."/>
            <person name="Salamov A."/>
            <person name="Andreopoulos B."/>
            <person name="Cheng J.-F."/>
            <person name="Woyke T."/>
            <person name="Pelin A."/>
            <person name="Henrissat B."/>
            <person name="Reynolds N."/>
            <person name="Benny G.L."/>
            <person name="Smith M.E."/>
            <person name="James T.Y."/>
            <person name="Grigoriev I.V."/>
        </authorList>
    </citation>
    <scope>NUCLEOTIDE SEQUENCE</scope>
    <source>
        <strain evidence="2">CSF55</strain>
    </source>
</reference>
<organism evidence="1 3">
    <name type="scientific">Rozella allomycis (strain CSF55)</name>
    <dbReference type="NCBI Taxonomy" id="988480"/>
    <lineage>
        <taxon>Eukaryota</taxon>
        <taxon>Fungi</taxon>
        <taxon>Fungi incertae sedis</taxon>
        <taxon>Cryptomycota</taxon>
        <taxon>Cryptomycota incertae sedis</taxon>
        <taxon>Rozella</taxon>
    </lineage>
</organism>
<dbReference type="Gene3D" id="3.40.50.1000">
    <property type="entry name" value="HAD superfamily/HAD-like"/>
    <property type="match status" value="1"/>
</dbReference>
<dbReference type="InterPro" id="IPR023214">
    <property type="entry name" value="HAD_sf"/>
</dbReference>
<gene>
    <name evidence="1" type="ORF">O9G_000944</name>
    <name evidence="2" type="ORF">ROZALSC1DRAFT_26873</name>
</gene>
<dbReference type="EMBL" id="KE561265">
    <property type="protein sequence ID" value="EPZ31299.1"/>
    <property type="molecule type" value="Genomic_DNA"/>
</dbReference>
<dbReference type="STRING" id="988480.A0A075AND2"/>
<evidence type="ECO:0000313" key="4">
    <source>
        <dbReference type="Proteomes" id="UP000281549"/>
    </source>
</evidence>
<evidence type="ECO:0000313" key="3">
    <source>
        <dbReference type="Proteomes" id="UP000030755"/>
    </source>
</evidence>
<dbReference type="OMA" id="YPHHVNL"/>
<dbReference type="SUPFAM" id="SSF56784">
    <property type="entry name" value="HAD-like"/>
    <property type="match status" value="1"/>
</dbReference>
<dbReference type="OrthoDB" id="1065058at2759"/>
<dbReference type="InterPro" id="IPR036412">
    <property type="entry name" value="HAD-like_sf"/>
</dbReference>
<dbReference type="SFLD" id="SFLDG01132">
    <property type="entry name" value="C1.5.3:_5'-Nucleotidase_Like"/>
    <property type="match status" value="1"/>
</dbReference>
<evidence type="ECO:0000313" key="1">
    <source>
        <dbReference type="EMBL" id="EPZ31299.1"/>
    </source>
</evidence>
<protein>
    <submittedName>
        <fullName evidence="1 2">Pyrimidine 5-nucleotidase</fullName>
    </submittedName>
</protein>
<dbReference type="Proteomes" id="UP000281549">
    <property type="component" value="Unassembled WGS sequence"/>
</dbReference>
<evidence type="ECO:0000313" key="2">
    <source>
        <dbReference type="EMBL" id="RKP21731.1"/>
    </source>
</evidence>
<dbReference type="HOGENOM" id="CLU_059493_0_0_1"/>
<dbReference type="Pfam" id="PF00702">
    <property type="entry name" value="Hydrolase"/>
    <property type="match status" value="1"/>
</dbReference>
<reference evidence="4" key="2">
    <citation type="journal article" date="2018" name="Nat. Microbiol.">
        <title>Leveraging single-cell genomics to expand the fungal tree of life.</title>
        <authorList>
            <person name="Ahrendt S.R."/>
            <person name="Quandt C.A."/>
            <person name="Ciobanu D."/>
            <person name="Clum A."/>
            <person name="Salamov A."/>
            <person name="Andreopoulos B."/>
            <person name="Cheng J.F."/>
            <person name="Woyke T."/>
            <person name="Pelin A."/>
            <person name="Henrissat B."/>
            <person name="Reynolds N.K."/>
            <person name="Benny G.L."/>
            <person name="Smith M.E."/>
            <person name="James T.Y."/>
            <person name="Grigoriev I.V."/>
        </authorList>
    </citation>
    <scope>NUCLEOTIDE SEQUENCE [LARGE SCALE GENOMIC DNA]</scope>
    <source>
        <strain evidence="4">CSF55</strain>
    </source>
</reference>
<dbReference type="PANTHER" id="PTHR47438">
    <property type="entry name" value="PHOSPHATE METABOLISM PROTEIN 8-RELATED"/>
    <property type="match status" value="1"/>
</dbReference>
<keyword evidence="3" id="KW-1185">Reference proteome</keyword>
<dbReference type="GO" id="GO:0008252">
    <property type="term" value="F:nucleotidase activity"/>
    <property type="evidence" value="ECO:0007669"/>
    <property type="project" value="TreeGrafter"/>
</dbReference>
<dbReference type="NCBIfam" id="TIGR01509">
    <property type="entry name" value="HAD-SF-IA-v3"/>
    <property type="match status" value="1"/>
</dbReference>
<dbReference type="Proteomes" id="UP000030755">
    <property type="component" value="Unassembled WGS sequence"/>
</dbReference>
<dbReference type="GO" id="GO:0006206">
    <property type="term" value="P:pyrimidine nucleobase metabolic process"/>
    <property type="evidence" value="ECO:0007669"/>
    <property type="project" value="TreeGrafter"/>
</dbReference>
<name>A0A075AND2_ROZAC</name>